<protein>
    <submittedName>
        <fullName evidence="6">Glucose / Sorbosone dehydrogenase</fullName>
    </submittedName>
</protein>
<dbReference type="PANTHER" id="PTHR19328">
    <property type="entry name" value="HEDGEHOG-INTERACTING PROTEIN"/>
    <property type="match status" value="1"/>
</dbReference>
<evidence type="ECO:0000256" key="1">
    <source>
        <dbReference type="ARBA" id="ARBA00022617"/>
    </source>
</evidence>
<dbReference type="GO" id="GO:0009055">
    <property type="term" value="F:electron transfer activity"/>
    <property type="evidence" value="ECO:0007669"/>
    <property type="project" value="InterPro"/>
</dbReference>
<dbReference type="AlphaFoldDB" id="A0A1G7GIJ3"/>
<evidence type="ECO:0000256" key="2">
    <source>
        <dbReference type="ARBA" id="ARBA00022723"/>
    </source>
</evidence>
<name>A0A1G7GIJ3_9RHOB</name>
<organism evidence="6 7">
    <name type="scientific">Paracoccus isoporae</name>
    <dbReference type="NCBI Taxonomy" id="591205"/>
    <lineage>
        <taxon>Bacteria</taxon>
        <taxon>Pseudomonadati</taxon>
        <taxon>Pseudomonadota</taxon>
        <taxon>Alphaproteobacteria</taxon>
        <taxon>Rhodobacterales</taxon>
        <taxon>Paracoccaceae</taxon>
        <taxon>Paracoccus</taxon>
    </lineage>
</organism>
<dbReference type="GO" id="GO:0046872">
    <property type="term" value="F:metal ion binding"/>
    <property type="evidence" value="ECO:0007669"/>
    <property type="project" value="UniProtKB-KW"/>
</dbReference>
<dbReference type="EMBL" id="FNAH01000013">
    <property type="protein sequence ID" value="SDE87934.1"/>
    <property type="molecule type" value="Genomic_DNA"/>
</dbReference>
<dbReference type="InterPro" id="IPR011041">
    <property type="entry name" value="Quinoprot_gluc/sorb_DH_b-prop"/>
</dbReference>
<dbReference type="Gene3D" id="2.120.10.30">
    <property type="entry name" value="TolB, C-terminal domain"/>
    <property type="match status" value="1"/>
</dbReference>
<reference evidence="6 7" key="1">
    <citation type="submission" date="2016-10" db="EMBL/GenBank/DDBJ databases">
        <authorList>
            <person name="de Groot N.N."/>
        </authorList>
    </citation>
    <scope>NUCLEOTIDE SEQUENCE [LARGE SCALE GENOMIC DNA]</scope>
    <source>
        <strain evidence="6 7">DSM 22220</strain>
    </source>
</reference>
<dbReference type="PROSITE" id="PS51007">
    <property type="entry name" value="CYTC"/>
    <property type="match status" value="1"/>
</dbReference>
<dbReference type="Gene3D" id="1.10.760.10">
    <property type="entry name" value="Cytochrome c-like domain"/>
    <property type="match status" value="1"/>
</dbReference>
<accession>A0A1G7GIJ3</accession>
<feature type="domain" description="Cytochrome c" evidence="5">
    <location>
        <begin position="403"/>
        <end position="536"/>
    </location>
</feature>
<dbReference type="STRING" id="591205.SAMN05421538_11363"/>
<sequence>MSRYLKFTALVAVVASLTFCFGFYSALRKNVVFDSIVKTVRYLKPAVADASAPELRLDMSDRTLLDTTLLPFHRMDVTVTDEDGGVLPIVAVVADQRDEAVALGDDGSLLRVETESCVDSGCARNIGRLTRPDGTRIDDIYDMMRIEVDGRPEWYVSYGQLDRTGYSKSLVISRVDLSTDADSDALIRVEPPVFQARPFSLQNGHAKRAAGGAIAYDPRDDSIVVTVGDYSLNGIANDFPGDVPPPQSPDSDLGKVLRVDRKTGESRIISSGHRNPQGLSISATGEIISTEHAPKGGDEINLIRDGQNYGWPNVSMGTVYGTYEFPQKPLVEGTEHGGYTPPISAFLPSPGIGAIIHAEGFNKAWDGDLIAATLKARSLFRVRRWENGSYTEQVYIGDRIRDLDIAGGNLVLGTDGGKIIILSPVENVEMARTEIGLHTNLNALSNCGSCHNLNYPASTPGAPHLRNLLGRNIASASDYDGYSDALKSRGDEVWTEDRLEAFLRDPQSFASGTAMPDLDLSDADISELMTQIKLLR</sequence>
<dbReference type="RefSeq" id="WP_090525386.1">
    <property type="nucleotide sequence ID" value="NZ_FNAH01000013.1"/>
</dbReference>
<keyword evidence="1 4" id="KW-0349">Heme</keyword>
<evidence type="ECO:0000256" key="4">
    <source>
        <dbReference type="PROSITE-ProRule" id="PRU00433"/>
    </source>
</evidence>
<dbReference type="InterPro" id="IPR009056">
    <property type="entry name" value="Cyt_c-like_dom"/>
</dbReference>
<dbReference type="InterPro" id="IPR012938">
    <property type="entry name" value="Glc/Sorbosone_DH"/>
</dbReference>
<keyword evidence="7" id="KW-1185">Reference proteome</keyword>
<dbReference type="SUPFAM" id="SSF46626">
    <property type="entry name" value="Cytochrome c"/>
    <property type="match status" value="1"/>
</dbReference>
<dbReference type="InterPro" id="IPR036909">
    <property type="entry name" value="Cyt_c-like_dom_sf"/>
</dbReference>
<evidence type="ECO:0000313" key="7">
    <source>
        <dbReference type="Proteomes" id="UP000199344"/>
    </source>
</evidence>
<keyword evidence="3 4" id="KW-0408">Iron</keyword>
<evidence type="ECO:0000313" key="6">
    <source>
        <dbReference type="EMBL" id="SDE87934.1"/>
    </source>
</evidence>
<dbReference type="InterPro" id="IPR011042">
    <property type="entry name" value="6-blade_b-propeller_TolB-like"/>
</dbReference>
<dbReference type="PANTHER" id="PTHR19328:SF75">
    <property type="entry name" value="ALDOSE SUGAR DEHYDROGENASE YLII"/>
    <property type="match status" value="1"/>
</dbReference>
<evidence type="ECO:0000256" key="3">
    <source>
        <dbReference type="ARBA" id="ARBA00023004"/>
    </source>
</evidence>
<dbReference type="OrthoDB" id="9770043at2"/>
<dbReference type="Pfam" id="PF07995">
    <property type="entry name" value="GSDH"/>
    <property type="match status" value="1"/>
</dbReference>
<keyword evidence="2 4" id="KW-0479">Metal-binding</keyword>
<proteinExistence type="predicted"/>
<dbReference type="GO" id="GO:0020037">
    <property type="term" value="F:heme binding"/>
    <property type="evidence" value="ECO:0007669"/>
    <property type="project" value="InterPro"/>
</dbReference>
<dbReference type="Proteomes" id="UP000199344">
    <property type="component" value="Unassembled WGS sequence"/>
</dbReference>
<gene>
    <name evidence="6" type="ORF">SAMN05421538_11363</name>
</gene>
<evidence type="ECO:0000259" key="5">
    <source>
        <dbReference type="PROSITE" id="PS51007"/>
    </source>
</evidence>
<dbReference type="SUPFAM" id="SSF50952">
    <property type="entry name" value="Soluble quinoprotein glucose dehydrogenase"/>
    <property type="match status" value="1"/>
</dbReference>